<sequence>MFTGRSRSRKRKPLPGAISLARVEVVPRQILFEDPISEKGLNVNHFVLRLSVETLFFRNAWRKRQLKFPNSRTDISPVCPYRKRKIIETVTGKTSTRVNRDHRPAHGIAPCAGLWSLLRNGRYHVCGDDVQR</sequence>
<reference evidence="1 2" key="1">
    <citation type="journal article" date="2019" name="Commun. Biol.">
        <title>The bagworm genome reveals a unique fibroin gene that provides high tensile strength.</title>
        <authorList>
            <person name="Kono N."/>
            <person name="Nakamura H."/>
            <person name="Ohtoshi R."/>
            <person name="Tomita M."/>
            <person name="Numata K."/>
            <person name="Arakawa K."/>
        </authorList>
    </citation>
    <scope>NUCLEOTIDE SEQUENCE [LARGE SCALE GENOMIC DNA]</scope>
</reference>
<dbReference type="Proteomes" id="UP000299102">
    <property type="component" value="Unassembled WGS sequence"/>
</dbReference>
<comment type="caution">
    <text evidence="1">The sequence shown here is derived from an EMBL/GenBank/DDBJ whole genome shotgun (WGS) entry which is preliminary data.</text>
</comment>
<evidence type="ECO:0000313" key="2">
    <source>
        <dbReference type="Proteomes" id="UP000299102"/>
    </source>
</evidence>
<evidence type="ECO:0000313" key="1">
    <source>
        <dbReference type="EMBL" id="GBP82860.1"/>
    </source>
</evidence>
<proteinExistence type="predicted"/>
<organism evidence="1 2">
    <name type="scientific">Eumeta variegata</name>
    <name type="common">Bagworm moth</name>
    <name type="synonym">Eumeta japonica</name>
    <dbReference type="NCBI Taxonomy" id="151549"/>
    <lineage>
        <taxon>Eukaryota</taxon>
        <taxon>Metazoa</taxon>
        <taxon>Ecdysozoa</taxon>
        <taxon>Arthropoda</taxon>
        <taxon>Hexapoda</taxon>
        <taxon>Insecta</taxon>
        <taxon>Pterygota</taxon>
        <taxon>Neoptera</taxon>
        <taxon>Endopterygota</taxon>
        <taxon>Lepidoptera</taxon>
        <taxon>Glossata</taxon>
        <taxon>Ditrysia</taxon>
        <taxon>Tineoidea</taxon>
        <taxon>Psychidae</taxon>
        <taxon>Oiketicinae</taxon>
        <taxon>Eumeta</taxon>
    </lineage>
</organism>
<keyword evidence="2" id="KW-1185">Reference proteome</keyword>
<dbReference type="AlphaFoldDB" id="A0A4C1Z5C5"/>
<accession>A0A4C1Z5C5</accession>
<dbReference type="EMBL" id="BGZK01001590">
    <property type="protein sequence ID" value="GBP82860.1"/>
    <property type="molecule type" value="Genomic_DNA"/>
</dbReference>
<protein>
    <submittedName>
        <fullName evidence="1">Uncharacterized protein</fullName>
    </submittedName>
</protein>
<gene>
    <name evidence="1" type="ORF">EVAR_34524_1</name>
</gene>
<name>A0A4C1Z5C5_EUMVA</name>